<dbReference type="PANTHER" id="PTHR43270:SF12">
    <property type="entry name" value="SUCCINYL-DIAMINOPIMELATE DESUCCINYLASE"/>
    <property type="match status" value="1"/>
</dbReference>
<sequence length="459" mass="49590">MSRKQAVEGAAQYFDSGEFRADLARRVAFPTESQDPERAEVLHRYLAEEITPSVERLGCTARIVDNPVPGGGPFLVAHRHEDDSLPTLLTYGHGDVVRGHEAQWRSGLDPWRITVEGDRWYGRGTADNKGQHTINLAALEQVLAARGGELGFNLKVLLDMGEETGSPGLTEVCADLADELRADLLIASDGCRVAAQRPTLFLGSRGAVNFSLRVRLRDSAYHSGNWGGLLRNPASVLANALASMVDSRGALLVQGLRPESIPESVRAALADIAVDGGPGSPEIDADWGEPGLSPSERVFGWNTLEVLAFTSGTPHAPVNAIPGSAEAHCQLRFVVGTDWRDAERILREHLDEHGFPMVEVEVSSGVAATRLDPESEWVRWALDSLRTTTGGDPALLPNLGGTLPNDAFADVLGLPTIWVPHSYPACAQHAPDEHVLGSLSREALQIMAGLFWDFAEIHR</sequence>
<dbReference type="NCBIfam" id="NF005478">
    <property type="entry name" value="PRK07079.1"/>
    <property type="match status" value="1"/>
</dbReference>
<protein>
    <submittedName>
        <fullName evidence="5">M20 family metallopeptidase</fullName>
    </submittedName>
</protein>
<dbReference type="Proteomes" id="UP001210380">
    <property type="component" value="Unassembled WGS sequence"/>
</dbReference>
<keyword evidence="3" id="KW-0378">Hydrolase</keyword>
<evidence type="ECO:0000256" key="1">
    <source>
        <dbReference type="ARBA" id="ARBA00022670"/>
    </source>
</evidence>
<dbReference type="EMBL" id="JAQGLA010000017">
    <property type="protein sequence ID" value="MDA3626584.1"/>
    <property type="molecule type" value="Genomic_DNA"/>
</dbReference>
<comment type="caution">
    <text evidence="5">The sequence shown here is derived from an EMBL/GenBank/DDBJ whole genome shotgun (WGS) entry which is preliminary data.</text>
</comment>
<organism evidence="5 6">
    <name type="scientific">Saccharopolyspora oryzae</name>
    <dbReference type="NCBI Taxonomy" id="2997343"/>
    <lineage>
        <taxon>Bacteria</taxon>
        <taxon>Bacillati</taxon>
        <taxon>Actinomycetota</taxon>
        <taxon>Actinomycetes</taxon>
        <taxon>Pseudonocardiales</taxon>
        <taxon>Pseudonocardiaceae</taxon>
        <taxon>Saccharopolyspora</taxon>
    </lineage>
</organism>
<feature type="domain" description="Peptidase M20 dimerisation" evidence="4">
    <location>
        <begin position="203"/>
        <end position="354"/>
    </location>
</feature>
<dbReference type="RefSeq" id="WP_270949188.1">
    <property type="nucleotide sequence ID" value="NZ_JAQGLA010000017.1"/>
</dbReference>
<keyword evidence="2" id="KW-0479">Metal-binding</keyword>
<evidence type="ECO:0000259" key="4">
    <source>
        <dbReference type="Pfam" id="PF07687"/>
    </source>
</evidence>
<dbReference type="Pfam" id="PF07687">
    <property type="entry name" value="M20_dimer"/>
    <property type="match status" value="1"/>
</dbReference>
<accession>A0ABT4UXZ3</accession>
<keyword evidence="6" id="KW-1185">Reference proteome</keyword>
<reference evidence="5 6" key="1">
    <citation type="submission" date="2022-11" db="EMBL/GenBank/DDBJ databases">
        <title>Draft genome sequence of Saccharopolyspora sp. WRP15-2 isolated from rhizosphere soils of wild rice in Thailand.</title>
        <authorList>
            <person name="Duangmal K."/>
            <person name="Kammanee S."/>
            <person name="Muangham S."/>
        </authorList>
    </citation>
    <scope>NUCLEOTIDE SEQUENCE [LARGE SCALE GENOMIC DNA]</scope>
    <source>
        <strain evidence="5 6">WRP15-2</strain>
    </source>
</reference>
<evidence type="ECO:0000313" key="6">
    <source>
        <dbReference type="Proteomes" id="UP001210380"/>
    </source>
</evidence>
<dbReference type="Gene3D" id="3.40.630.10">
    <property type="entry name" value="Zn peptidases"/>
    <property type="match status" value="1"/>
</dbReference>
<evidence type="ECO:0000256" key="2">
    <source>
        <dbReference type="ARBA" id="ARBA00022723"/>
    </source>
</evidence>
<name>A0ABT4UXZ3_9PSEU</name>
<dbReference type="SUPFAM" id="SSF53187">
    <property type="entry name" value="Zn-dependent exopeptidases"/>
    <property type="match status" value="1"/>
</dbReference>
<dbReference type="Gene3D" id="3.30.70.360">
    <property type="match status" value="1"/>
</dbReference>
<keyword evidence="1" id="KW-0645">Protease</keyword>
<proteinExistence type="predicted"/>
<evidence type="ECO:0000313" key="5">
    <source>
        <dbReference type="EMBL" id="MDA3626584.1"/>
    </source>
</evidence>
<dbReference type="InterPro" id="IPR051458">
    <property type="entry name" value="Cyt/Met_Dipeptidase"/>
</dbReference>
<dbReference type="PANTHER" id="PTHR43270">
    <property type="entry name" value="BETA-ALA-HIS DIPEPTIDASE"/>
    <property type="match status" value="1"/>
</dbReference>
<evidence type="ECO:0000256" key="3">
    <source>
        <dbReference type="ARBA" id="ARBA00022801"/>
    </source>
</evidence>
<dbReference type="InterPro" id="IPR002933">
    <property type="entry name" value="Peptidase_M20"/>
</dbReference>
<dbReference type="InterPro" id="IPR011650">
    <property type="entry name" value="Peptidase_M20_dimer"/>
</dbReference>
<dbReference type="Pfam" id="PF01546">
    <property type="entry name" value="Peptidase_M20"/>
    <property type="match status" value="1"/>
</dbReference>
<gene>
    <name evidence="5" type="ORF">OU415_14145</name>
</gene>